<accession>A0ACC6SGE0</accession>
<comment type="caution">
    <text evidence="1">The sequence shown here is derived from an EMBL/GenBank/DDBJ whole genome shotgun (WGS) entry which is preliminary data.</text>
</comment>
<name>A0ACC6SGE0_9BACI</name>
<dbReference type="EMBL" id="JBBMEW010000027">
    <property type="protein sequence ID" value="MEQ2529098.1"/>
    <property type="molecule type" value="Genomic_DNA"/>
</dbReference>
<dbReference type="Proteomes" id="UP001439875">
    <property type="component" value="Unassembled WGS sequence"/>
</dbReference>
<reference evidence="1" key="1">
    <citation type="submission" date="2024-03" db="EMBL/GenBank/DDBJ databases">
        <title>Human intestinal bacterial collection.</title>
        <authorList>
            <person name="Pauvert C."/>
            <person name="Hitch T.C.A."/>
            <person name="Clavel T."/>
        </authorList>
    </citation>
    <scope>NUCLEOTIDE SEQUENCE</scope>
    <source>
        <strain evidence="1">CLA-AA-H227</strain>
    </source>
</reference>
<sequence>MFTLFDLLKADLYSLKSSQQVNVYNILRDSLPMFEYIQGSISRLLSLWKNSPEKAKNTLYEDIGGETSKILGEIIFKLDQTPKEEALRIIESEASVFSFTYYENEMQSTGKKKTIIFTFFTFTSVIIIAWLVFFVFNMFNDAITTNNIL</sequence>
<protein>
    <submittedName>
        <fullName evidence="1">Uncharacterized protein</fullName>
    </submittedName>
</protein>
<organism evidence="1 2">
    <name type="scientific">Robertmurraya yapensis</name>
    <name type="common">ex Hitch et al 2024</name>
    <dbReference type="NCBI Taxonomy" id="3133160"/>
    <lineage>
        <taxon>Bacteria</taxon>
        <taxon>Bacillati</taxon>
        <taxon>Bacillota</taxon>
        <taxon>Bacilli</taxon>
        <taxon>Bacillales</taxon>
        <taxon>Bacillaceae</taxon>
        <taxon>Robertmurraya</taxon>
    </lineage>
</organism>
<gene>
    <name evidence="1" type="ORF">WMO40_20700</name>
</gene>
<evidence type="ECO:0000313" key="1">
    <source>
        <dbReference type="EMBL" id="MEQ2529098.1"/>
    </source>
</evidence>
<proteinExistence type="predicted"/>
<keyword evidence="2" id="KW-1185">Reference proteome</keyword>
<evidence type="ECO:0000313" key="2">
    <source>
        <dbReference type="Proteomes" id="UP001439875"/>
    </source>
</evidence>